<evidence type="ECO:0000313" key="2">
    <source>
        <dbReference type="Proteomes" id="UP000636811"/>
    </source>
</evidence>
<gene>
    <name evidence="1" type="ORF">IV433_13745</name>
</gene>
<dbReference type="EMBL" id="JADOBI010000005">
    <property type="protein sequence ID" value="MBF7980471.1"/>
    <property type="molecule type" value="Genomic_DNA"/>
</dbReference>
<accession>A0ABS0E5U7</accession>
<sequence>MPISIAPLLKQQSPSRHFGHGWLEMPDGNIWNPVIKKRPICQAQKKRNSVLKRIFS</sequence>
<reference evidence="1 2" key="1">
    <citation type="submission" date="2020-11" db="EMBL/GenBank/DDBJ databases">
        <title>Taxonomic investigation of Rahnella strains.</title>
        <authorList>
            <person name="Lee S.D."/>
        </authorList>
    </citation>
    <scope>NUCLEOTIDE SEQUENCE [LARGE SCALE GENOMIC DNA]</scope>
    <source>
        <strain evidence="1 2">SAP-17</strain>
    </source>
</reference>
<dbReference type="Pfam" id="PF10893">
    <property type="entry name" value="Phage_186_Fil"/>
    <property type="match status" value="1"/>
</dbReference>
<name>A0ABS0E5U7_9GAMM</name>
<dbReference type="RefSeq" id="WP_195814405.1">
    <property type="nucleotide sequence ID" value="NZ_JADOBI010000005.1"/>
</dbReference>
<protein>
    <submittedName>
        <fullName evidence="1">DUF2724 domain-containing protein</fullName>
    </submittedName>
</protein>
<comment type="caution">
    <text evidence="1">The sequence shown here is derived from an EMBL/GenBank/DDBJ whole genome shotgun (WGS) entry which is preliminary data.</text>
</comment>
<dbReference type="InterPro" id="IPR021221">
    <property type="entry name" value="Fil"/>
</dbReference>
<dbReference type="Proteomes" id="UP000636811">
    <property type="component" value="Unassembled WGS sequence"/>
</dbReference>
<keyword evidence="2" id="KW-1185">Reference proteome</keyword>
<organism evidence="1 2">
    <name type="scientific">Rahnella laticis</name>
    <dbReference type="NCBI Taxonomy" id="2787622"/>
    <lineage>
        <taxon>Bacteria</taxon>
        <taxon>Pseudomonadati</taxon>
        <taxon>Pseudomonadota</taxon>
        <taxon>Gammaproteobacteria</taxon>
        <taxon>Enterobacterales</taxon>
        <taxon>Yersiniaceae</taxon>
        <taxon>Rahnella</taxon>
    </lineage>
</organism>
<evidence type="ECO:0000313" key="1">
    <source>
        <dbReference type="EMBL" id="MBF7980471.1"/>
    </source>
</evidence>
<proteinExistence type="predicted"/>